<dbReference type="Gene3D" id="3.20.20.140">
    <property type="entry name" value="Metal-dependent hydrolases"/>
    <property type="match status" value="1"/>
</dbReference>
<organism evidence="3 4">
    <name type="scientific">Tribonema minus</name>
    <dbReference type="NCBI Taxonomy" id="303371"/>
    <lineage>
        <taxon>Eukaryota</taxon>
        <taxon>Sar</taxon>
        <taxon>Stramenopiles</taxon>
        <taxon>Ochrophyta</taxon>
        <taxon>PX clade</taxon>
        <taxon>Xanthophyceae</taxon>
        <taxon>Tribonematales</taxon>
        <taxon>Tribonemataceae</taxon>
        <taxon>Tribonema</taxon>
    </lineage>
</organism>
<name>A0A836CMW8_9STRA</name>
<protein>
    <recommendedName>
        <fullName evidence="2">THIF-type NAD/FAD binding fold domain-containing protein</fullName>
    </recommendedName>
</protein>
<dbReference type="InterPro" id="IPR045886">
    <property type="entry name" value="ThiF/MoeB/HesA"/>
</dbReference>
<feature type="region of interest" description="Disordered" evidence="1">
    <location>
        <begin position="462"/>
        <end position="503"/>
    </location>
</feature>
<accession>A0A836CMW8</accession>
<dbReference type="GO" id="GO:0008641">
    <property type="term" value="F:ubiquitin-like modifier activating enzyme activity"/>
    <property type="evidence" value="ECO:0007669"/>
    <property type="project" value="InterPro"/>
</dbReference>
<dbReference type="GO" id="GO:0061504">
    <property type="term" value="P:cyclic threonylcarbamoyladenosine biosynthetic process"/>
    <property type="evidence" value="ECO:0007669"/>
    <property type="project" value="TreeGrafter"/>
</dbReference>
<dbReference type="PANTHER" id="PTHR43267:SF1">
    <property type="entry name" value="TRNA THREONYLCARBAMOYLADENOSINE DEHYDRATASE"/>
    <property type="match status" value="1"/>
</dbReference>
<evidence type="ECO:0000256" key="1">
    <source>
        <dbReference type="SAM" id="MobiDB-lite"/>
    </source>
</evidence>
<dbReference type="Proteomes" id="UP000664859">
    <property type="component" value="Unassembled WGS sequence"/>
</dbReference>
<evidence type="ECO:0000313" key="4">
    <source>
        <dbReference type="Proteomes" id="UP000664859"/>
    </source>
</evidence>
<comment type="caution">
    <text evidence="3">The sequence shown here is derived from an EMBL/GenBank/DDBJ whole genome shotgun (WGS) entry which is preliminary data.</text>
</comment>
<dbReference type="AlphaFoldDB" id="A0A836CMW8"/>
<dbReference type="SUPFAM" id="SSF51556">
    <property type="entry name" value="Metallo-dependent hydrolases"/>
    <property type="match status" value="1"/>
</dbReference>
<sequence length="622" mass="66030">MLADETDYYALRFAGVAKLYGQEGLQRLRDAHVCVVGLGGVGSWSVEALARSGVGRLTLIDLDSICISNTNRQMHALTGTIGKSKAQVLQQRVLDINPDCDVDVRLDFVSPDTVGELLLVADADAAGGRTLGRYDCVLDAIDSMEDKCALLDACRRVRMPVVTVGAAGGRADPARVAVADLTRVDYDSLLFRVRKTLRQDFGFPRGTKRNIRGRKWGVAAVYSTEVPEAEALTASGEVGPRMGLGGCDGSFGTASFVTGVFGLMAAGVVAGLIAGAPATTHDVNDDDTDGAASGSEWRWTPHALRYLDRDPREVERRRLRVPGQQGGEGEGDEEDWQSVLDKARQKDWAAVEDLAVKYPDFLIPSYGIHPWWLREHLEEETRDAAAAAKEGGWQQRLVAQLERNRRAGVGECGLDRTRRKEVSLDEQEEAMMQHLEVAVRLQRHATLHCVGAFGRLLGALQRRPRSSSSGGGGGSGGGGNGGGGSGGGGSGSGGDGSARGSRTAARPPLILHSFNGDASMVPQLAAEGCYFSFSGRGINDARAAAAAAAGVQRCKQLELAVSVPLDRLLLESDAEGDPEARAVTDLVTTCAVIAERLGMTAEQLAATTTANARRAFQCEDEG</sequence>
<gene>
    <name evidence="3" type="ORF">JKP88DRAFT_353179</name>
</gene>
<evidence type="ECO:0000259" key="2">
    <source>
        <dbReference type="Pfam" id="PF00899"/>
    </source>
</evidence>
<dbReference type="InterPro" id="IPR035985">
    <property type="entry name" value="Ubiquitin-activating_enz"/>
</dbReference>
<dbReference type="InterPro" id="IPR032466">
    <property type="entry name" value="Metal_Hydrolase"/>
</dbReference>
<dbReference type="Gene3D" id="3.40.50.720">
    <property type="entry name" value="NAD(P)-binding Rossmann-like Domain"/>
    <property type="match status" value="1"/>
</dbReference>
<dbReference type="GO" id="GO:0016788">
    <property type="term" value="F:hydrolase activity, acting on ester bonds"/>
    <property type="evidence" value="ECO:0007669"/>
    <property type="project" value="InterPro"/>
</dbReference>
<dbReference type="OrthoDB" id="206053at2759"/>
<dbReference type="SUPFAM" id="SSF69572">
    <property type="entry name" value="Activating enzymes of the ubiquitin-like proteins"/>
    <property type="match status" value="1"/>
</dbReference>
<keyword evidence="4" id="KW-1185">Reference proteome</keyword>
<dbReference type="GO" id="GO:0061503">
    <property type="term" value="F:tRNA threonylcarbamoyladenosine dehydratase"/>
    <property type="evidence" value="ECO:0007669"/>
    <property type="project" value="TreeGrafter"/>
</dbReference>
<dbReference type="Pfam" id="PF01026">
    <property type="entry name" value="TatD_DNase"/>
    <property type="match status" value="1"/>
</dbReference>
<reference evidence="3" key="1">
    <citation type="submission" date="2021-02" db="EMBL/GenBank/DDBJ databases">
        <title>First Annotated Genome of the Yellow-green Alga Tribonema minus.</title>
        <authorList>
            <person name="Mahan K.M."/>
        </authorList>
    </citation>
    <scope>NUCLEOTIDE SEQUENCE</scope>
    <source>
        <strain evidence="3">UTEX B ZZ1240</strain>
    </source>
</reference>
<dbReference type="InterPro" id="IPR000594">
    <property type="entry name" value="ThiF_NAD_FAD-bd"/>
</dbReference>
<proteinExistence type="predicted"/>
<evidence type="ECO:0000313" key="3">
    <source>
        <dbReference type="EMBL" id="KAG5189221.1"/>
    </source>
</evidence>
<feature type="compositionally biased region" description="Gly residues" evidence="1">
    <location>
        <begin position="469"/>
        <end position="497"/>
    </location>
</feature>
<feature type="domain" description="THIF-type NAD/FAD binding fold" evidence="2">
    <location>
        <begin position="18"/>
        <end position="276"/>
    </location>
</feature>
<dbReference type="InterPro" id="IPR001130">
    <property type="entry name" value="TatD-like"/>
</dbReference>
<dbReference type="PANTHER" id="PTHR43267">
    <property type="entry name" value="TRNA THREONYLCARBAMOYLADENOSINE DEHYDRATASE"/>
    <property type="match status" value="1"/>
</dbReference>
<dbReference type="Pfam" id="PF00899">
    <property type="entry name" value="ThiF"/>
    <property type="match status" value="1"/>
</dbReference>
<dbReference type="EMBL" id="JAFCMP010000055">
    <property type="protein sequence ID" value="KAG5189221.1"/>
    <property type="molecule type" value="Genomic_DNA"/>
</dbReference>
<dbReference type="CDD" id="cd00755">
    <property type="entry name" value="YgdL_like"/>
    <property type="match status" value="1"/>
</dbReference>